<feature type="region of interest" description="Disordered" evidence="6">
    <location>
        <begin position="57"/>
        <end position="79"/>
    </location>
</feature>
<keyword evidence="9" id="KW-1185">Reference proteome</keyword>
<keyword evidence="3 5" id="KW-0863">Zinc-finger</keyword>
<feature type="compositionally biased region" description="Low complexity" evidence="6">
    <location>
        <begin position="326"/>
        <end position="342"/>
    </location>
</feature>
<evidence type="ECO:0000313" key="8">
    <source>
        <dbReference type="EMBL" id="KAK9908060.1"/>
    </source>
</evidence>
<feature type="domain" description="GATA-type" evidence="7">
    <location>
        <begin position="359"/>
        <end position="395"/>
    </location>
</feature>
<keyword evidence="4" id="KW-0862">Zinc</keyword>
<gene>
    <name evidence="8" type="ORF">WJX75_002289</name>
</gene>
<feature type="compositionally biased region" description="Basic residues" evidence="6">
    <location>
        <begin position="346"/>
        <end position="363"/>
    </location>
</feature>
<feature type="region of interest" description="Disordered" evidence="6">
    <location>
        <begin position="312"/>
        <end position="363"/>
    </location>
</feature>
<dbReference type="Proteomes" id="UP001491310">
    <property type="component" value="Unassembled WGS sequence"/>
</dbReference>
<accession>A0ABR2YM11</accession>
<evidence type="ECO:0000256" key="4">
    <source>
        <dbReference type="ARBA" id="ARBA00022833"/>
    </source>
</evidence>
<dbReference type="Pfam" id="PF00320">
    <property type="entry name" value="GATA"/>
    <property type="match status" value="1"/>
</dbReference>
<dbReference type="InterPro" id="IPR051140">
    <property type="entry name" value="GATA_TF"/>
</dbReference>
<dbReference type="EMBL" id="JALJOT010000008">
    <property type="protein sequence ID" value="KAK9908060.1"/>
    <property type="molecule type" value="Genomic_DNA"/>
</dbReference>
<dbReference type="SMART" id="SM00401">
    <property type="entry name" value="ZnF_GATA"/>
    <property type="match status" value="1"/>
</dbReference>
<dbReference type="PANTHER" id="PTHR45658:SF18">
    <property type="entry name" value="PROTEIN GAT2"/>
    <property type="match status" value="1"/>
</dbReference>
<organism evidence="8 9">
    <name type="scientific">Coccomyxa subellipsoidea</name>
    <dbReference type="NCBI Taxonomy" id="248742"/>
    <lineage>
        <taxon>Eukaryota</taxon>
        <taxon>Viridiplantae</taxon>
        <taxon>Chlorophyta</taxon>
        <taxon>core chlorophytes</taxon>
        <taxon>Trebouxiophyceae</taxon>
        <taxon>Trebouxiophyceae incertae sedis</taxon>
        <taxon>Coccomyxaceae</taxon>
        <taxon>Coccomyxa</taxon>
    </lineage>
</organism>
<feature type="compositionally biased region" description="Polar residues" evidence="6">
    <location>
        <begin position="179"/>
        <end position="196"/>
    </location>
</feature>
<dbReference type="SUPFAM" id="SSF57716">
    <property type="entry name" value="Glucocorticoid receptor-like (DNA-binding domain)"/>
    <property type="match status" value="1"/>
</dbReference>
<dbReference type="InterPro" id="IPR013088">
    <property type="entry name" value="Znf_NHR/GATA"/>
</dbReference>
<dbReference type="PROSITE" id="PS50114">
    <property type="entry name" value="GATA_ZN_FINGER_2"/>
    <property type="match status" value="1"/>
</dbReference>
<feature type="region of interest" description="Disordered" evidence="6">
    <location>
        <begin position="402"/>
        <end position="433"/>
    </location>
</feature>
<feature type="compositionally biased region" description="Pro residues" evidence="6">
    <location>
        <begin position="210"/>
        <end position="224"/>
    </location>
</feature>
<name>A0ABR2YM11_9CHLO</name>
<proteinExistence type="inferred from homology"/>
<evidence type="ECO:0000256" key="1">
    <source>
        <dbReference type="ARBA" id="ARBA00005694"/>
    </source>
</evidence>
<comment type="similarity">
    <text evidence="1">Belongs to the type IV zinc-finger family. Class A subfamily.</text>
</comment>
<protein>
    <recommendedName>
        <fullName evidence="7">GATA-type domain-containing protein</fullName>
    </recommendedName>
</protein>
<evidence type="ECO:0000256" key="2">
    <source>
        <dbReference type="ARBA" id="ARBA00022723"/>
    </source>
</evidence>
<feature type="region of interest" description="Disordered" evidence="6">
    <location>
        <begin position="158"/>
        <end position="245"/>
    </location>
</feature>
<evidence type="ECO:0000256" key="5">
    <source>
        <dbReference type="PROSITE-ProRule" id="PRU00094"/>
    </source>
</evidence>
<keyword evidence="2" id="KW-0479">Metal-binding</keyword>
<evidence type="ECO:0000313" key="9">
    <source>
        <dbReference type="Proteomes" id="UP001491310"/>
    </source>
</evidence>
<evidence type="ECO:0000256" key="6">
    <source>
        <dbReference type="SAM" id="MobiDB-lite"/>
    </source>
</evidence>
<dbReference type="PANTHER" id="PTHR45658">
    <property type="entry name" value="GATA TRANSCRIPTION FACTOR"/>
    <property type="match status" value="1"/>
</dbReference>
<reference evidence="8 9" key="1">
    <citation type="journal article" date="2024" name="Nat. Commun.">
        <title>Phylogenomics reveals the evolutionary origins of lichenization in chlorophyte algae.</title>
        <authorList>
            <person name="Puginier C."/>
            <person name="Libourel C."/>
            <person name="Otte J."/>
            <person name="Skaloud P."/>
            <person name="Haon M."/>
            <person name="Grisel S."/>
            <person name="Petersen M."/>
            <person name="Berrin J.G."/>
            <person name="Delaux P.M."/>
            <person name="Dal Grande F."/>
            <person name="Keller J."/>
        </authorList>
    </citation>
    <scope>NUCLEOTIDE SEQUENCE [LARGE SCALE GENOMIC DNA]</scope>
    <source>
        <strain evidence="8 9">SAG 216-7</strain>
    </source>
</reference>
<evidence type="ECO:0000256" key="3">
    <source>
        <dbReference type="ARBA" id="ARBA00022771"/>
    </source>
</evidence>
<sequence length="433" mass="46470">MSDALGALFRADSWNFPGLKDGQILRTISNVTYSESHYASDEEKLPLEGARRHRLAETTLPGDGLSRESPQRASESPPTATACTLSVQDMLGHLDFNGSGGTLSPKLLSVQLQNLGHLFDDLDKAGSDVSECPDTPLHLFPNTPTSDLLLQGHFNHFFPEAQTPPQMTPSPPLRGSRCGQDSQQLSLETSMQQSPMSPLIGDSRAHSMPNPLPSPVPLRSPGPYSPAHSHQPRLDHHHHSPMNSRTVSMPLPALLEPYRFPPPVRTSMHEASPSARHSPARPAGIRKVQAGQHGKPKVTGRRSQLLLQSAHAEMRRAGSLAKSEDSASAAATDSEADSITTDGGSHKRKPGSKKGAGRRARRMTCRNCATHQTPQWRCGPEGPRTLCNACGVRYKKGLPLTNSWAGKSAGMPPSGSSASALLPPAHRDSPSIA</sequence>
<feature type="compositionally biased region" description="Low complexity" evidence="6">
    <location>
        <begin position="405"/>
        <end position="424"/>
    </location>
</feature>
<dbReference type="InterPro" id="IPR000679">
    <property type="entry name" value="Znf_GATA"/>
</dbReference>
<comment type="caution">
    <text evidence="8">The sequence shown here is derived from an EMBL/GenBank/DDBJ whole genome shotgun (WGS) entry which is preliminary data.</text>
</comment>
<dbReference type="Gene3D" id="3.30.50.10">
    <property type="entry name" value="Erythroid Transcription Factor GATA-1, subunit A"/>
    <property type="match status" value="1"/>
</dbReference>
<dbReference type="CDD" id="cd00202">
    <property type="entry name" value="ZnF_GATA"/>
    <property type="match status" value="1"/>
</dbReference>
<evidence type="ECO:0000259" key="7">
    <source>
        <dbReference type="PROSITE" id="PS50114"/>
    </source>
</evidence>